<sequence length="76" mass="9035">MEQSNLKYLKELKDRLNARGFSWLHEDYFTLRETLTELLVIYEDVSQPHVKLICQKCGEEARDGNTHNRSFKITPH</sequence>
<gene>
    <name evidence="1" type="ORF">LCGC14_0826810</name>
</gene>
<proteinExistence type="predicted"/>
<protein>
    <submittedName>
        <fullName evidence="1">Uncharacterized protein</fullName>
    </submittedName>
</protein>
<evidence type="ECO:0000313" key="1">
    <source>
        <dbReference type="EMBL" id="KKN31172.1"/>
    </source>
</evidence>
<comment type="caution">
    <text evidence="1">The sequence shown here is derived from an EMBL/GenBank/DDBJ whole genome shotgun (WGS) entry which is preliminary data.</text>
</comment>
<reference evidence="1" key="1">
    <citation type="journal article" date="2015" name="Nature">
        <title>Complex archaea that bridge the gap between prokaryotes and eukaryotes.</title>
        <authorList>
            <person name="Spang A."/>
            <person name="Saw J.H."/>
            <person name="Jorgensen S.L."/>
            <person name="Zaremba-Niedzwiedzka K."/>
            <person name="Martijn J."/>
            <person name="Lind A.E."/>
            <person name="van Eijk R."/>
            <person name="Schleper C."/>
            <person name="Guy L."/>
            <person name="Ettema T.J."/>
        </authorList>
    </citation>
    <scope>NUCLEOTIDE SEQUENCE</scope>
</reference>
<dbReference type="EMBL" id="LAZR01002352">
    <property type="protein sequence ID" value="KKN31172.1"/>
    <property type="molecule type" value="Genomic_DNA"/>
</dbReference>
<accession>A0A0F9Q2F9</accession>
<name>A0A0F9Q2F9_9ZZZZ</name>
<dbReference type="AlphaFoldDB" id="A0A0F9Q2F9"/>
<organism evidence="1">
    <name type="scientific">marine sediment metagenome</name>
    <dbReference type="NCBI Taxonomy" id="412755"/>
    <lineage>
        <taxon>unclassified sequences</taxon>
        <taxon>metagenomes</taxon>
        <taxon>ecological metagenomes</taxon>
    </lineage>
</organism>